<name>C6XYM4_PEDHD</name>
<dbReference type="HOGENOM" id="CLU_422643_0_0_10"/>
<dbReference type="RefSeq" id="WP_015808119.1">
    <property type="nucleotide sequence ID" value="NC_013061.1"/>
</dbReference>
<feature type="chain" id="PRO_5002973439" evidence="1">
    <location>
        <begin position="22"/>
        <end position="587"/>
    </location>
</feature>
<dbReference type="AlphaFoldDB" id="C6XYM4"/>
<organism evidence="2 3">
    <name type="scientific">Pedobacter heparinus (strain ATCC 13125 / DSM 2366 / CIP 104194 / JCM 7457 / NBRC 12017 / NCIMB 9290 / NRRL B-14731 / HIM 762-3)</name>
    <dbReference type="NCBI Taxonomy" id="485917"/>
    <lineage>
        <taxon>Bacteria</taxon>
        <taxon>Pseudomonadati</taxon>
        <taxon>Bacteroidota</taxon>
        <taxon>Sphingobacteriia</taxon>
        <taxon>Sphingobacteriales</taxon>
        <taxon>Sphingobacteriaceae</taxon>
        <taxon>Pedobacter</taxon>
    </lineage>
</organism>
<dbReference type="Proteomes" id="UP000000852">
    <property type="component" value="Chromosome"/>
</dbReference>
<dbReference type="SUPFAM" id="SSF49344">
    <property type="entry name" value="CBD9-like"/>
    <property type="match status" value="1"/>
</dbReference>
<sequence>MKTLSLILFACIQGLIVYAQADTWVATDALGRKIIPESNGLKKDKYVGVFYFIWHGAHGYDRNIGSNAIQSVRAKELSDTASPYNISEMLIRNPSNPKYGPVGAFHYWGEPYFGYYLSDDEWVIRKHGQMLADAGVDVLILDVTNAAIYLPQVTKIVETFRKMQDEGSIVPKIAFIVNSNPERTVSNLYERIYKKELFKDFWFYWKGKPLLLCPPEALIPEMRAFFSSRQSWAWSKDQDWFEDGKDKWTWLDHTPQSYGWHESKDKPEQISVAVAEHPTTNIGRSFHNGKEPEQKHPERGLYFEEQWKRALQVDPEFVFITGWNEWVAMRFNNGASEEFLGKPIQKGENFFVDLYNDEYSRDAEPVMGAFNDNYYYQMVANIRKFKGSRPVTSNHKTDKIKVDGNFSDWRNVETVFRDDRGDTFHRKHPGWGRIKEYTNVTGRNDIIESRITCDSENVYFYVKTKDALTSWTDKNWMQLFVAIEGNENPHWNGFNFLVNAKPTSKLATDLQLFDGSKWFLQGNIKMNSEGNELELLVPKKMLGIKGQQFTLDFKWSDNSPAQENVMNWLDKGDSAPNGRFAYRFIKK</sequence>
<protein>
    <submittedName>
        <fullName evidence="2">Uncharacterized protein</fullName>
    </submittedName>
</protein>
<dbReference type="STRING" id="485917.Phep_2302"/>
<evidence type="ECO:0000313" key="2">
    <source>
        <dbReference type="EMBL" id="ACU04506.1"/>
    </source>
</evidence>
<dbReference type="eggNOG" id="ENOG502Z94U">
    <property type="taxonomic scope" value="Bacteria"/>
</dbReference>
<keyword evidence="3" id="KW-1185">Reference proteome</keyword>
<accession>C6XYM4</accession>
<dbReference type="KEGG" id="phe:Phep_2302"/>
<feature type="signal peptide" evidence="1">
    <location>
        <begin position="1"/>
        <end position="21"/>
    </location>
</feature>
<keyword evidence="1" id="KW-0732">Signal</keyword>
<proteinExistence type="predicted"/>
<dbReference type="EMBL" id="CP001681">
    <property type="protein sequence ID" value="ACU04506.1"/>
    <property type="molecule type" value="Genomic_DNA"/>
</dbReference>
<gene>
    <name evidence="2" type="ordered locus">Phep_2302</name>
</gene>
<dbReference type="OrthoDB" id="9813735at2"/>
<evidence type="ECO:0000256" key="1">
    <source>
        <dbReference type="SAM" id="SignalP"/>
    </source>
</evidence>
<reference evidence="2 3" key="1">
    <citation type="journal article" date="2009" name="Stand. Genomic Sci.">
        <title>Complete genome sequence of Pedobacter heparinus type strain (HIM 762-3).</title>
        <authorList>
            <person name="Han C."/>
            <person name="Spring S."/>
            <person name="Lapidus A."/>
            <person name="Del Rio T.G."/>
            <person name="Tice H."/>
            <person name="Copeland A."/>
            <person name="Cheng J.F."/>
            <person name="Lucas S."/>
            <person name="Chen F."/>
            <person name="Nolan M."/>
            <person name="Bruce D."/>
            <person name="Goodwin L."/>
            <person name="Pitluck S."/>
            <person name="Ivanova N."/>
            <person name="Mavromatis K."/>
            <person name="Mikhailova N."/>
            <person name="Pati A."/>
            <person name="Chen A."/>
            <person name="Palaniappan K."/>
            <person name="Land M."/>
            <person name="Hauser L."/>
            <person name="Chang Y.J."/>
            <person name="Jeffries C.C."/>
            <person name="Saunders E."/>
            <person name="Chertkov O."/>
            <person name="Brettin T."/>
            <person name="Goker M."/>
            <person name="Rohde M."/>
            <person name="Bristow J."/>
            <person name="Eisen J.A."/>
            <person name="Markowitz V."/>
            <person name="Hugenholtz P."/>
            <person name="Kyrpides N.C."/>
            <person name="Klenk H.P."/>
            <person name="Detter J.C."/>
        </authorList>
    </citation>
    <scope>NUCLEOTIDE SEQUENCE [LARGE SCALE GENOMIC DNA]</scope>
    <source>
        <strain evidence="3">ATCC 13125 / DSM 2366 / CIP 104194 / JCM 7457 / NBRC 12017 / NCIMB 9290 / NRRL B-14731 / HIM 762-3</strain>
    </source>
</reference>
<dbReference type="Gene3D" id="3.20.20.80">
    <property type="entry name" value="Glycosidases"/>
    <property type="match status" value="1"/>
</dbReference>
<evidence type="ECO:0000313" key="3">
    <source>
        <dbReference type="Proteomes" id="UP000000852"/>
    </source>
</evidence>